<evidence type="ECO:0000313" key="2">
    <source>
        <dbReference type="Proteomes" id="UP000187059"/>
    </source>
</evidence>
<proteinExistence type="predicted"/>
<dbReference type="KEGG" id="paby:Ga0080574_TMP1736"/>
<reference evidence="1 2" key="1">
    <citation type="submission" date="2016-04" db="EMBL/GenBank/DDBJ databases">
        <title>Deep-sea bacteria in the southern Pacific.</title>
        <authorList>
            <person name="Tang K."/>
        </authorList>
    </citation>
    <scope>NUCLEOTIDE SEQUENCE [LARGE SCALE GENOMIC DNA]</scope>
    <source>
        <strain evidence="1 2">JLT2014</strain>
    </source>
</reference>
<keyword evidence="2" id="KW-1185">Reference proteome</keyword>
<dbReference type="Proteomes" id="UP000187059">
    <property type="component" value="Chromosome"/>
</dbReference>
<accession>A0A1P8URP2</accession>
<name>A0A1P8URP2_9RHOB</name>
<dbReference type="EMBL" id="CP015093">
    <property type="protein sequence ID" value="APZ52070.1"/>
    <property type="molecule type" value="Genomic_DNA"/>
</dbReference>
<dbReference type="AlphaFoldDB" id="A0A1P8URP2"/>
<protein>
    <submittedName>
        <fullName evidence="1">Uncharacterized protein</fullName>
    </submittedName>
</protein>
<evidence type="ECO:0000313" key="1">
    <source>
        <dbReference type="EMBL" id="APZ52070.1"/>
    </source>
</evidence>
<sequence length="41" mass="4930">MCENLMPGNVCPMASRVKRLDRWYSSLYQREESQKRGIPWI</sequence>
<organism evidence="1 2">
    <name type="scientific">Salipiger abyssi</name>
    <dbReference type="NCBI Taxonomy" id="1250539"/>
    <lineage>
        <taxon>Bacteria</taxon>
        <taxon>Pseudomonadati</taxon>
        <taxon>Pseudomonadota</taxon>
        <taxon>Alphaproteobacteria</taxon>
        <taxon>Rhodobacterales</taxon>
        <taxon>Roseobacteraceae</taxon>
        <taxon>Salipiger</taxon>
    </lineage>
</organism>
<gene>
    <name evidence="1" type="ORF">Ga0080574_TMP1736</name>
</gene>